<sequence length="261" mass="30488">METFAPVFVESYDPLKAGSIDGTDELPHDRAVSRACAAKYKPNKFVRGDKKCTVFIGHLSPNTTEQMITKSFKEFGQINFVRVVRDIVTGSSKCYAFVEFQDSYDARSAVNNGHKMVVDGHEVLVEHEKERTLKGWIPRRLGGGLGGKRESGQLRFGGKDRPFRRPIFRSDTDRPKPNINSTDARPRSRSATREPIRRTERHRSRDFSRGRGRQRSRDRSRNRDRQKSRDRSISRERLKSRDRDHSKSRERHRSRDRYRRK</sequence>
<evidence type="ECO:0000256" key="2">
    <source>
        <dbReference type="ARBA" id="ARBA00021080"/>
    </source>
</evidence>
<dbReference type="GO" id="GO:0017069">
    <property type="term" value="F:snRNA binding"/>
    <property type="evidence" value="ECO:0007669"/>
    <property type="project" value="TreeGrafter"/>
</dbReference>
<protein>
    <recommendedName>
        <fullName evidence="2">U11/U12 small nuclear ribonucleoprotein 35 kDa protein</fullName>
    </recommendedName>
    <alternativeName>
        <fullName evidence="4">U1 snRNP-binding protein homolog</fullName>
    </alternativeName>
</protein>
<name>A0A8S3ZLC8_9EUPU</name>
<dbReference type="InterPro" id="IPR035979">
    <property type="entry name" value="RBD_domain_sf"/>
</dbReference>
<evidence type="ECO:0000256" key="3">
    <source>
        <dbReference type="ARBA" id="ARBA00023242"/>
    </source>
</evidence>
<dbReference type="SUPFAM" id="SSF54928">
    <property type="entry name" value="RNA-binding domain, RBD"/>
    <property type="match status" value="1"/>
</dbReference>
<dbReference type="PANTHER" id="PTHR13952:SF6">
    <property type="entry name" value="U11_U12 SMALL NUCLEAR RIBONUCLEOPROTEIN 35 KDA PROTEIN"/>
    <property type="match status" value="1"/>
</dbReference>
<dbReference type="PROSITE" id="PS50102">
    <property type="entry name" value="RRM"/>
    <property type="match status" value="1"/>
</dbReference>
<dbReference type="SMART" id="SM00360">
    <property type="entry name" value="RRM"/>
    <property type="match status" value="1"/>
</dbReference>
<dbReference type="InterPro" id="IPR012677">
    <property type="entry name" value="Nucleotide-bd_a/b_plait_sf"/>
</dbReference>
<evidence type="ECO:0000256" key="1">
    <source>
        <dbReference type="ARBA" id="ARBA00004123"/>
    </source>
</evidence>
<evidence type="ECO:0000313" key="9">
    <source>
        <dbReference type="Proteomes" id="UP000678393"/>
    </source>
</evidence>
<gene>
    <name evidence="8" type="ORF">CUNI_LOCUS13610</name>
</gene>
<feature type="compositionally biased region" description="Basic and acidic residues" evidence="6">
    <location>
        <begin position="191"/>
        <end position="247"/>
    </location>
</feature>
<evidence type="ECO:0000256" key="5">
    <source>
        <dbReference type="PROSITE-ProRule" id="PRU00176"/>
    </source>
</evidence>
<keyword evidence="3" id="KW-0539">Nucleus</keyword>
<reference evidence="8" key="1">
    <citation type="submission" date="2021-04" db="EMBL/GenBank/DDBJ databases">
        <authorList>
            <consortium name="Molecular Ecology Group"/>
        </authorList>
    </citation>
    <scope>NUCLEOTIDE SEQUENCE</scope>
</reference>
<evidence type="ECO:0000256" key="6">
    <source>
        <dbReference type="SAM" id="MobiDB-lite"/>
    </source>
</evidence>
<dbReference type="InterPro" id="IPR000504">
    <property type="entry name" value="RRM_dom"/>
</dbReference>
<dbReference type="GO" id="GO:0071011">
    <property type="term" value="C:precatalytic spliceosome"/>
    <property type="evidence" value="ECO:0007669"/>
    <property type="project" value="TreeGrafter"/>
</dbReference>
<dbReference type="InterPro" id="IPR051183">
    <property type="entry name" value="U1_U11-U12_snRNP_70-35kDa"/>
</dbReference>
<dbReference type="EMBL" id="CAJHNH020002902">
    <property type="protein sequence ID" value="CAG5128052.1"/>
    <property type="molecule type" value="Genomic_DNA"/>
</dbReference>
<dbReference type="Pfam" id="PF00076">
    <property type="entry name" value="RRM_1"/>
    <property type="match status" value="1"/>
</dbReference>
<dbReference type="Proteomes" id="UP000678393">
    <property type="component" value="Unassembled WGS sequence"/>
</dbReference>
<feature type="compositionally biased region" description="Basic and acidic residues" evidence="6">
    <location>
        <begin position="147"/>
        <end position="176"/>
    </location>
</feature>
<comment type="caution">
    <text evidence="8">The sequence shown here is derived from an EMBL/GenBank/DDBJ whole genome shotgun (WGS) entry which is preliminary data.</text>
</comment>
<dbReference type="OrthoDB" id="6159137at2759"/>
<accession>A0A8S3ZLC8</accession>
<feature type="compositionally biased region" description="Basic residues" evidence="6">
    <location>
        <begin position="248"/>
        <end position="261"/>
    </location>
</feature>
<dbReference type="AlphaFoldDB" id="A0A8S3ZLC8"/>
<evidence type="ECO:0000313" key="8">
    <source>
        <dbReference type="EMBL" id="CAG5128052.1"/>
    </source>
</evidence>
<dbReference type="FunFam" id="3.30.70.330:FF:000132">
    <property type="entry name" value="Small nuclear ribonucleoprotein U11/U12 subunit 35"/>
    <property type="match status" value="1"/>
</dbReference>
<proteinExistence type="predicted"/>
<keyword evidence="9" id="KW-1185">Reference proteome</keyword>
<dbReference type="GO" id="GO:0000398">
    <property type="term" value="P:mRNA splicing, via spliceosome"/>
    <property type="evidence" value="ECO:0007669"/>
    <property type="project" value="TreeGrafter"/>
</dbReference>
<feature type="region of interest" description="Disordered" evidence="6">
    <location>
        <begin position="137"/>
        <end position="261"/>
    </location>
</feature>
<keyword evidence="5" id="KW-0694">RNA-binding</keyword>
<comment type="subcellular location">
    <subcellularLocation>
        <location evidence="1">Nucleus</location>
    </subcellularLocation>
</comment>
<evidence type="ECO:0000256" key="4">
    <source>
        <dbReference type="ARBA" id="ARBA00031739"/>
    </source>
</evidence>
<feature type="domain" description="RRM" evidence="7">
    <location>
        <begin position="52"/>
        <end position="130"/>
    </location>
</feature>
<dbReference type="GO" id="GO:0003729">
    <property type="term" value="F:mRNA binding"/>
    <property type="evidence" value="ECO:0007669"/>
    <property type="project" value="TreeGrafter"/>
</dbReference>
<evidence type="ECO:0000259" key="7">
    <source>
        <dbReference type="PROSITE" id="PS50102"/>
    </source>
</evidence>
<dbReference type="PANTHER" id="PTHR13952">
    <property type="entry name" value="U1 SMALL NUCLEAR RIBONUCLEOPROTEIN 70 KD"/>
    <property type="match status" value="1"/>
</dbReference>
<dbReference type="Gene3D" id="3.30.70.330">
    <property type="match status" value="1"/>
</dbReference>
<organism evidence="8 9">
    <name type="scientific">Candidula unifasciata</name>
    <dbReference type="NCBI Taxonomy" id="100452"/>
    <lineage>
        <taxon>Eukaryota</taxon>
        <taxon>Metazoa</taxon>
        <taxon>Spiralia</taxon>
        <taxon>Lophotrochozoa</taxon>
        <taxon>Mollusca</taxon>
        <taxon>Gastropoda</taxon>
        <taxon>Heterobranchia</taxon>
        <taxon>Euthyneura</taxon>
        <taxon>Panpulmonata</taxon>
        <taxon>Eupulmonata</taxon>
        <taxon>Stylommatophora</taxon>
        <taxon>Helicina</taxon>
        <taxon>Helicoidea</taxon>
        <taxon>Geomitridae</taxon>
        <taxon>Candidula</taxon>
    </lineage>
</organism>